<dbReference type="InterPro" id="IPR006667">
    <property type="entry name" value="SLC41_membr_dom"/>
</dbReference>
<evidence type="ECO:0000256" key="9">
    <source>
        <dbReference type="RuleBase" id="RU362011"/>
    </source>
</evidence>
<dbReference type="Pfam" id="PF00571">
    <property type="entry name" value="CBS"/>
    <property type="match status" value="2"/>
</dbReference>
<comment type="function">
    <text evidence="9">Acts as a magnesium transporter.</text>
</comment>
<evidence type="ECO:0000259" key="10">
    <source>
        <dbReference type="PROSITE" id="PS51371"/>
    </source>
</evidence>
<dbReference type="Proteomes" id="UP000198728">
    <property type="component" value="Unassembled WGS sequence"/>
</dbReference>
<dbReference type="PROSITE" id="PS51371">
    <property type="entry name" value="CBS"/>
    <property type="match status" value="2"/>
</dbReference>
<feature type="transmembrane region" description="Helical" evidence="9">
    <location>
        <begin position="406"/>
        <end position="432"/>
    </location>
</feature>
<dbReference type="CDD" id="cd04606">
    <property type="entry name" value="CBS_pair_Mg_transporter"/>
    <property type="match status" value="1"/>
</dbReference>
<dbReference type="SUPFAM" id="SSF161093">
    <property type="entry name" value="MgtE membrane domain-like"/>
    <property type="match status" value="1"/>
</dbReference>
<accession>A0A1I1FU94</accession>
<dbReference type="GO" id="GO:0015095">
    <property type="term" value="F:magnesium ion transmembrane transporter activity"/>
    <property type="evidence" value="ECO:0007669"/>
    <property type="project" value="UniProtKB-UniRule"/>
</dbReference>
<evidence type="ECO:0000256" key="1">
    <source>
        <dbReference type="ARBA" id="ARBA00004141"/>
    </source>
</evidence>
<keyword evidence="12" id="KW-1185">Reference proteome</keyword>
<sequence>MTETATSLSWDASGSEEAAVENRVTARQIGRMVREGDGRKALAAVRRWPVADIVALLMSLRSKDARRLIEIMPDETGLGVLSEIDPHLHALLAEEETKAKFRKLLRKLDQDRAIRLLDEMPRPYALDLIEGHPHAAELREALETNDDLASAHMRRGILTAREDGTIGEIIADIRARSEEIDRLERVYVVDHARHLKGSVRLRDLILYDDDTPVVQVMQPPRFFVTAETDQEDVLALATKYNIQNLAVVDGEGRLLGGIAAQELREISSEEAKEDMLLMGGVSPEASEFDGPVRIVRSRLPWILLGLIGSGLSASVIGSFETALTEAAILASFIPVVMGTAGNVGVQASTMSIQAIGSGVEWSGDFLPRLGRELLGAAINGVVVGAVVGLLVLFIGPSIGVERAQHLALTCAAALLIVTMVAGSYGALVPFILKKLKLDPAVATGIFINTANDVFGVLIFFTVASLIYF</sequence>
<evidence type="ECO:0000256" key="5">
    <source>
        <dbReference type="ARBA" id="ARBA00022842"/>
    </source>
</evidence>
<dbReference type="InterPro" id="IPR000644">
    <property type="entry name" value="CBS_dom"/>
</dbReference>
<protein>
    <recommendedName>
        <fullName evidence="9">Magnesium transporter MgtE</fullName>
    </recommendedName>
</protein>
<dbReference type="STRING" id="441112.SAMN04488094_102289"/>
<dbReference type="InterPro" id="IPR046342">
    <property type="entry name" value="CBS_dom_sf"/>
</dbReference>
<keyword evidence="7 9" id="KW-0472">Membrane</keyword>
<feature type="domain" description="CBS" evidence="10">
    <location>
        <begin position="153"/>
        <end position="216"/>
    </location>
</feature>
<comment type="subcellular location">
    <subcellularLocation>
        <location evidence="9">Cell membrane</location>
        <topology evidence="9">Multi-pass membrane protein</topology>
    </subcellularLocation>
    <subcellularLocation>
        <location evidence="1">Membrane</location>
        <topology evidence="1">Multi-pass membrane protein</topology>
    </subcellularLocation>
</comment>
<dbReference type="Gene3D" id="1.25.60.10">
    <property type="entry name" value="MgtE N-terminal domain-like"/>
    <property type="match status" value="1"/>
</dbReference>
<comment type="similarity">
    <text evidence="2 9">Belongs to the SLC41A transporter family.</text>
</comment>
<keyword evidence="8" id="KW-0129">CBS domain</keyword>
<dbReference type="GO" id="GO:0005886">
    <property type="term" value="C:plasma membrane"/>
    <property type="evidence" value="ECO:0007669"/>
    <property type="project" value="UniProtKB-SubCell"/>
</dbReference>
<evidence type="ECO:0000256" key="4">
    <source>
        <dbReference type="ARBA" id="ARBA00022692"/>
    </source>
</evidence>
<evidence type="ECO:0000313" key="12">
    <source>
        <dbReference type="Proteomes" id="UP000198728"/>
    </source>
</evidence>
<name>A0A1I1FU94_9RHOB</name>
<evidence type="ECO:0000256" key="6">
    <source>
        <dbReference type="ARBA" id="ARBA00022989"/>
    </source>
</evidence>
<dbReference type="Gene3D" id="1.10.357.20">
    <property type="entry name" value="SLC41 divalent cation transporters, integral membrane domain"/>
    <property type="match status" value="1"/>
</dbReference>
<organism evidence="11 12">
    <name type="scientific">Tropicimonas isoalkanivorans</name>
    <dbReference type="NCBI Taxonomy" id="441112"/>
    <lineage>
        <taxon>Bacteria</taxon>
        <taxon>Pseudomonadati</taxon>
        <taxon>Pseudomonadota</taxon>
        <taxon>Alphaproteobacteria</taxon>
        <taxon>Rhodobacterales</taxon>
        <taxon>Roseobacteraceae</taxon>
        <taxon>Tropicimonas</taxon>
    </lineage>
</organism>
<gene>
    <name evidence="11" type="ORF">SAMN04488094_102289</name>
</gene>
<dbReference type="Gene3D" id="3.10.580.10">
    <property type="entry name" value="CBS-domain"/>
    <property type="match status" value="1"/>
</dbReference>
<feature type="transmembrane region" description="Helical" evidence="9">
    <location>
        <begin position="326"/>
        <end position="345"/>
    </location>
</feature>
<feature type="domain" description="CBS" evidence="10">
    <location>
        <begin position="217"/>
        <end position="273"/>
    </location>
</feature>
<dbReference type="InterPro" id="IPR006668">
    <property type="entry name" value="Mg_transptr_MgtE_intracell_dom"/>
</dbReference>
<dbReference type="AlphaFoldDB" id="A0A1I1FU94"/>
<dbReference type="GO" id="GO:0046872">
    <property type="term" value="F:metal ion binding"/>
    <property type="evidence" value="ECO:0007669"/>
    <property type="project" value="UniProtKB-KW"/>
</dbReference>
<evidence type="ECO:0000256" key="8">
    <source>
        <dbReference type="PROSITE-ProRule" id="PRU00703"/>
    </source>
</evidence>
<evidence type="ECO:0000256" key="7">
    <source>
        <dbReference type="ARBA" id="ARBA00023136"/>
    </source>
</evidence>
<dbReference type="PANTHER" id="PTHR43773">
    <property type="entry name" value="MAGNESIUM TRANSPORTER MGTE"/>
    <property type="match status" value="1"/>
</dbReference>
<dbReference type="InterPro" id="IPR006669">
    <property type="entry name" value="MgtE_transporter"/>
</dbReference>
<proteinExistence type="inferred from homology"/>
<dbReference type="EMBL" id="FOLG01000002">
    <property type="protein sequence ID" value="SFC02894.1"/>
    <property type="molecule type" value="Genomic_DNA"/>
</dbReference>
<keyword evidence="3 9" id="KW-0813">Transport</keyword>
<comment type="subunit">
    <text evidence="9">Homodimer.</text>
</comment>
<dbReference type="SUPFAM" id="SSF54631">
    <property type="entry name" value="CBS-domain pair"/>
    <property type="match status" value="1"/>
</dbReference>
<feature type="transmembrane region" description="Helical" evidence="9">
    <location>
        <begin position="444"/>
        <end position="467"/>
    </location>
</feature>
<evidence type="ECO:0000256" key="2">
    <source>
        <dbReference type="ARBA" id="ARBA00009749"/>
    </source>
</evidence>
<evidence type="ECO:0000313" key="11">
    <source>
        <dbReference type="EMBL" id="SFC02894.1"/>
    </source>
</evidence>
<dbReference type="OrthoDB" id="9790355at2"/>
<keyword evidence="6 9" id="KW-1133">Transmembrane helix</keyword>
<dbReference type="InterPro" id="IPR036739">
    <property type="entry name" value="SLC41_membr_dom_sf"/>
</dbReference>
<keyword evidence="4 9" id="KW-0812">Transmembrane</keyword>
<feature type="transmembrane region" description="Helical" evidence="9">
    <location>
        <begin position="373"/>
        <end position="394"/>
    </location>
</feature>
<dbReference type="Pfam" id="PF03448">
    <property type="entry name" value="MgtE_N"/>
    <property type="match status" value="1"/>
</dbReference>
<keyword evidence="9" id="KW-1003">Cell membrane</keyword>
<reference evidence="11 12" key="1">
    <citation type="submission" date="2016-10" db="EMBL/GenBank/DDBJ databases">
        <authorList>
            <person name="de Groot N.N."/>
        </authorList>
    </citation>
    <scope>NUCLEOTIDE SEQUENCE [LARGE SCALE GENOMIC DNA]</scope>
    <source>
        <strain evidence="11 12">DSM 19548</strain>
    </source>
</reference>
<feature type="transmembrane region" description="Helical" evidence="9">
    <location>
        <begin position="299"/>
        <end position="319"/>
    </location>
</feature>
<dbReference type="InterPro" id="IPR038076">
    <property type="entry name" value="MgtE_N_sf"/>
</dbReference>
<evidence type="ECO:0000256" key="3">
    <source>
        <dbReference type="ARBA" id="ARBA00022448"/>
    </source>
</evidence>
<dbReference type="PANTHER" id="PTHR43773:SF1">
    <property type="entry name" value="MAGNESIUM TRANSPORTER MGTE"/>
    <property type="match status" value="1"/>
</dbReference>
<keyword evidence="9" id="KW-0479">Metal-binding</keyword>
<dbReference type="SUPFAM" id="SSF158791">
    <property type="entry name" value="MgtE N-terminal domain-like"/>
    <property type="match status" value="1"/>
</dbReference>
<dbReference type="Pfam" id="PF01769">
    <property type="entry name" value="MgtE"/>
    <property type="match status" value="1"/>
</dbReference>
<dbReference type="SMART" id="SM00924">
    <property type="entry name" value="MgtE_N"/>
    <property type="match status" value="1"/>
</dbReference>
<keyword evidence="5 9" id="KW-0460">Magnesium</keyword>
<dbReference type="NCBIfam" id="TIGR00400">
    <property type="entry name" value="mgtE"/>
    <property type="match status" value="1"/>
</dbReference>
<dbReference type="RefSeq" id="WP_093359653.1">
    <property type="nucleotide sequence ID" value="NZ_FOLG01000002.1"/>
</dbReference>